<dbReference type="SUPFAM" id="SSF53474">
    <property type="entry name" value="alpha/beta-Hydrolases"/>
    <property type="match status" value="1"/>
</dbReference>
<proteinExistence type="predicted"/>
<feature type="signal peptide" evidence="2">
    <location>
        <begin position="1"/>
        <end position="26"/>
    </location>
</feature>
<dbReference type="Pfam" id="PF12697">
    <property type="entry name" value="Abhydrolase_6"/>
    <property type="match status" value="1"/>
</dbReference>
<dbReference type="Gene3D" id="3.40.50.1820">
    <property type="entry name" value="alpha/beta hydrolase"/>
    <property type="match status" value="1"/>
</dbReference>
<evidence type="ECO:0000259" key="3">
    <source>
        <dbReference type="Pfam" id="PF12697"/>
    </source>
</evidence>
<dbReference type="InterPro" id="IPR029058">
    <property type="entry name" value="AB_hydrolase_fold"/>
</dbReference>
<dbReference type="PANTHER" id="PTHR46438:SF11">
    <property type="entry name" value="LIPASE-RELATED"/>
    <property type="match status" value="1"/>
</dbReference>
<dbReference type="PANTHER" id="PTHR46438">
    <property type="entry name" value="ALPHA/BETA-HYDROLASES SUPERFAMILY PROTEIN"/>
    <property type="match status" value="1"/>
</dbReference>
<feature type="region of interest" description="Disordered" evidence="1">
    <location>
        <begin position="185"/>
        <end position="204"/>
    </location>
</feature>
<evidence type="ECO:0000313" key="4">
    <source>
        <dbReference type="EMBL" id="OGG52264.1"/>
    </source>
</evidence>
<evidence type="ECO:0000256" key="2">
    <source>
        <dbReference type="SAM" id="SignalP"/>
    </source>
</evidence>
<evidence type="ECO:0000313" key="5">
    <source>
        <dbReference type="Proteomes" id="UP000178606"/>
    </source>
</evidence>
<dbReference type="Proteomes" id="UP000178606">
    <property type="component" value="Unassembled WGS sequence"/>
</dbReference>
<evidence type="ECO:0000256" key="1">
    <source>
        <dbReference type="SAM" id="MobiDB-lite"/>
    </source>
</evidence>
<reference evidence="4 5" key="1">
    <citation type="journal article" date="2016" name="Nat. Commun.">
        <title>Thousands of microbial genomes shed light on interconnected biogeochemical processes in an aquifer system.</title>
        <authorList>
            <person name="Anantharaman K."/>
            <person name="Brown C.T."/>
            <person name="Hug L.A."/>
            <person name="Sharon I."/>
            <person name="Castelle C.J."/>
            <person name="Probst A.J."/>
            <person name="Thomas B.C."/>
            <person name="Singh A."/>
            <person name="Wilkins M.J."/>
            <person name="Karaoz U."/>
            <person name="Brodie E.L."/>
            <person name="Williams K.H."/>
            <person name="Hubbard S.S."/>
            <person name="Banfield J.F."/>
        </authorList>
    </citation>
    <scope>NUCLEOTIDE SEQUENCE [LARGE SCALE GENOMIC DNA]</scope>
    <source>
        <strain evidence="5">RIFCSPLOWO2_12_FULL_64_10</strain>
    </source>
</reference>
<dbReference type="EMBL" id="MFKF01000149">
    <property type="protein sequence ID" value="OGG52264.1"/>
    <property type="molecule type" value="Genomic_DNA"/>
</dbReference>
<accession>A0A1F6CSY7</accession>
<name>A0A1F6CSY7_HANXR</name>
<gene>
    <name evidence="4" type="ORF">A3F84_09110</name>
</gene>
<organism evidence="4 5">
    <name type="scientific">Handelsmanbacteria sp. (strain RIFCSPLOWO2_12_FULL_64_10)</name>
    <dbReference type="NCBI Taxonomy" id="1817868"/>
    <lineage>
        <taxon>Bacteria</taxon>
        <taxon>Candidatus Handelsmaniibacteriota</taxon>
    </lineage>
</organism>
<sequence length="337" mass="36305">MLANLFWSPCVLSGLAVMALSSWVAAQQSTDVRTYLPPGRIVDIGGRKLHLHCSGEGSPTVVLVAGGGAFSIDWALVQPKVAGTTRVCAYDRAGLGWSDPGPAKETVEQTVGDLHALLRAAGEKGPYLLVGASIGGIFIRAYQHAFPDEVAGLIFTNSSNRVGMNVKGKVGLIWELSEDELRSAYPLPPSVKGPAPTREGEPFDRLPPDLQAVRLWLDVRLWEKWDPAKAGPESLLSWRREFLREFEETDAGKGHPLGELPVIVLSSGPVASESERQSRKGAAARLDFLSSNSVHITATGSGHEIHLYQPDLVAQAFVRAVVAVRNQVPLSRASERP</sequence>
<dbReference type="InterPro" id="IPR000073">
    <property type="entry name" value="AB_hydrolase_1"/>
</dbReference>
<feature type="domain" description="AB hydrolase-1" evidence="3">
    <location>
        <begin position="61"/>
        <end position="316"/>
    </location>
</feature>
<feature type="chain" id="PRO_5009523539" description="AB hydrolase-1 domain-containing protein" evidence="2">
    <location>
        <begin position="27"/>
        <end position="337"/>
    </location>
</feature>
<dbReference type="AlphaFoldDB" id="A0A1F6CSY7"/>
<comment type="caution">
    <text evidence="4">The sequence shown here is derived from an EMBL/GenBank/DDBJ whole genome shotgun (WGS) entry which is preliminary data.</text>
</comment>
<protein>
    <recommendedName>
        <fullName evidence="3">AB hydrolase-1 domain-containing protein</fullName>
    </recommendedName>
</protein>
<keyword evidence="2" id="KW-0732">Signal</keyword>